<dbReference type="InterPro" id="IPR007310">
    <property type="entry name" value="Aerobactin_biosyn_IucA/IucC_N"/>
</dbReference>
<feature type="domain" description="Aerobactin siderophore biosynthesis IucA/IucC N-terminal" evidence="3">
    <location>
        <begin position="145"/>
        <end position="375"/>
    </location>
</feature>
<dbReference type="Gene3D" id="1.10.510.40">
    <property type="match status" value="1"/>
</dbReference>
<dbReference type="Pfam" id="PF06276">
    <property type="entry name" value="FhuF"/>
    <property type="match status" value="1"/>
</dbReference>
<gene>
    <name evidence="5" type="ORF">B8V81_0788</name>
</gene>
<sequence>MDALLFEELIPLDDRVAGPLAARPELAPLFNGSGSSLVYDGALRFLFEPGIRQRHVWDAASPVYVRNGEGGWRQTASPREACEAVFRAVLSPEAFARRGTSEFLEGLDIAARQLELSLERTAEPLGFAPQTPFAWLLKGERIASLRDRPFHPLAKAKIGLSDEDYAACMAEFGRPAAMRWVAVKQESIQRGSLADEAEPLDLLDGRERAAVEAELAHRRLSEAGYMALPVHPWQLEHKIKPEFGDEIADGTIVVLDVEAGRFLATSSIRTFASPDDPERMLKLPLSVLSLGAARYLPVVKLLNGLAGERMFREALARDAALADRVFLCEERNWWGFLPEPMGLFDDRPRHLAAQIRKLPAEALAEGRRAVPMASLGVQRKEGHFLSELLGKDVSAEEAAAFYEETAELFYDIVMRLFKIGIVPEIHGQNCCLVLSGNRPHGLLFRDHDSVRLHPAYLERHGIGDPLYRIRPGYSNSLYNETPEKLIFYVQSLGTQVNLASILESLAAAYGIPERRLWRSTESAWRKAFAAAGLPEQDRGRLERAIFESEEWPLKQIVVPLLESDGVPGAMPSGKGTGANPFQLLRRSHFETPLRSGVR</sequence>
<evidence type="ECO:0000313" key="5">
    <source>
        <dbReference type="EMBL" id="PLT46564.1"/>
    </source>
</evidence>
<proteinExistence type="inferred from homology"/>
<dbReference type="EMBL" id="NFEZ01000003">
    <property type="protein sequence ID" value="PLT46564.1"/>
    <property type="molecule type" value="Genomic_DNA"/>
</dbReference>
<dbReference type="Proteomes" id="UP000234789">
    <property type="component" value="Unassembled WGS sequence"/>
</dbReference>
<dbReference type="InterPro" id="IPR037455">
    <property type="entry name" value="LucA/IucC-like"/>
</dbReference>
<name>A0A2N5N8A1_9BACL</name>
<protein>
    <submittedName>
        <fullName evidence="5">Siderophore synthetase component, ligase</fullName>
    </submittedName>
</protein>
<comment type="similarity">
    <text evidence="2">Belongs to the IucA/IucC family.</text>
</comment>
<reference evidence="5 6" key="1">
    <citation type="submission" date="2017-05" db="EMBL/GenBank/DDBJ databases">
        <title>Functional genome analysis of Paenibacillus pasadenensis strain R16: insights on endophytic life style and antifungal activity.</title>
        <authorList>
            <person name="Passera A."/>
            <person name="Marcolungo L."/>
            <person name="Casati P."/>
            <person name="Brasca M."/>
            <person name="Quaglino F."/>
            <person name="Delledonne M."/>
        </authorList>
    </citation>
    <scope>NUCLEOTIDE SEQUENCE [LARGE SCALE GENOMIC DNA]</scope>
    <source>
        <strain evidence="5 6">R16</strain>
    </source>
</reference>
<dbReference type="AlphaFoldDB" id="A0A2N5N8A1"/>
<keyword evidence="5" id="KW-0436">Ligase</keyword>
<evidence type="ECO:0000256" key="1">
    <source>
        <dbReference type="ARBA" id="ARBA00004924"/>
    </source>
</evidence>
<dbReference type="Pfam" id="PF04183">
    <property type="entry name" value="IucA_IucC"/>
    <property type="match status" value="1"/>
</dbReference>
<dbReference type="PANTHER" id="PTHR34384">
    <property type="entry name" value="L-2,3-DIAMINOPROPANOATE--CITRATE LIGASE"/>
    <property type="match status" value="1"/>
</dbReference>
<evidence type="ECO:0000259" key="4">
    <source>
        <dbReference type="Pfam" id="PF06276"/>
    </source>
</evidence>
<dbReference type="PANTHER" id="PTHR34384:SF6">
    <property type="entry name" value="STAPHYLOFERRIN B SYNTHASE"/>
    <property type="match status" value="1"/>
</dbReference>
<organism evidence="5 6">
    <name type="scientific">Paenibacillus pasadenensis</name>
    <dbReference type="NCBI Taxonomy" id="217090"/>
    <lineage>
        <taxon>Bacteria</taxon>
        <taxon>Bacillati</taxon>
        <taxon>Bacillota</taxon>
        <taxon>Bacilli</taxon>
        <taxon>Bacillales</taxon>
        <taxon>Paenibacillaceae</taxon>
        <taxon>Paenibacillus</taxon>
    </lineage>
</organism>
<comment type="caution">
    <text evidence="5">The sequence shown here is derived from an EMBL/GenBank/DDBJ whole genome shotgun (WGS) entry which is preliminary data.</text>
</comment>
<evidence type="ECO:0000256" key="2">
    <source>
        <dbReference type="ARBA" id="ARBA00007832"/>
    </source>
</evidence>
<evidence type="ECO:0000313" key="6">
    <source>
        <dbReference type="Proteomes" id="UP000234789"/>
    </source>
</evidence>
<dbReference type="GO" id="GO:0019290">
    <property type="term" value="P:siderophore biosynthetic process"/>
    <property type="evidence" value="ECO:0007669"/>
    <property type="project" value="InterPro"/>
</dbReference>
<accession>A0A2N5N8A1</accession>
<dbReference type="GO" id="GO:0016881">
    <property type="term" value="F:acid-amino acid ligase activity"/>
    <property type="evidence" value="ECO:0007669"/>
    <property type="project" value="UniProtKB-ARBA"/>
</dbReference>
<comment type="pathway">
    <text evidence="1">Siderophore biosynthesis.</text>
</comment>
<feature type="domain" description="Aerobactin siderophore biosynthesis IucA/IucC-like C-terminal" evidence="4">
    <location>
        <begin position="416"/>
        <end position="554"/>
    </location>
</feature>
<dbReference type="InterPro" id="IPR022770">
    <property type="entry name" value="IucA/IucC-like_C"/>
</dbReference>
<evidence type="ECO:0000259" key="3">
    <source>
        <dbReference type="Pfam" id="PF04183"/>
    </source>
</evidence>
<keyword evidence="6" id="KW-1185">Reference proteome</keyword>